<reference evidence="2 3" key="1">
    <citation type="journal article" date="2019" name="PLoS Pathog.">
        <title>Genome sequence of the bovine parasite Schistosoma bovis Tanzania.</title>
        <authorList>
            <person name="Oey H."/>
            <person name="Zakrzewski M."/>
            <person name="Gobert G."/>
            <person name="Gravermann K."/>
            <person name="Stoye J."/>
            <person name="Jones M."/>
            <person name="Mcmanus D."/>
            <person name="Krause L."/>
        </authorList>
    </citation>
    <scope>NUCLEOTIDE SEQUENCE [LARGE SCALE GENOMIC DNA]</scope>
    <source>
        <strain evidence="2 3">TAN1997</strain>
    </source>
</reference>
<evidence type="ECO:0000313" key="3">
    <source>
        <dbReference type="Proteomes" id="UP000290809"/>
    </source>
</evidence>
<evidence type="ECO:0000313" key="2">
    <source>
        <dbReference type="EMBL" id="RTG83060.1"/>
    </source>
</evidence>
<dbReference type="EMBL" id="QMKO01002596">
    <property type="protein sequence ID" value="RTG83060.1"/>
    <property type="molecule type" value="Genomic_DNA"/>
</dbReference>
<proteinExistence type="predicted"/>
<keyword evidence="1" id="KW-0812">Transmembrane</keyword>
<sequence>MSIHGNYNIKSILLIIFYHIIIKLDCYYYYVIIILPWLLSLTMSKEEFIYNEFNKYSIYNTKTYIRGPENQTILYNTNTIMHCRIYHHHNHNHHHHYNQTKLKLFYKESINVQWIIDGFGVNNESLKAVHGDRYSMPGPIEEGNH</sequence>
<organism evidence="2 3">
    <name type="scientific">Schistosoma bovis</name>
    <name type="common">Blood fluke</name>
    <dbReference type="NCBI Taxonomy" id="6184"/>
    <lineage>
        <taxon>Eukaryota</taxon>
        <taxon>Metazoa</taxon>
        <taxon>Spiralia</taxon>
        <taxon>Lophotrochozoa</taxon>
        <taxon>Platyhelminthes</taxon>
        <taxon>Trematoda</taxon>
        <taxon>Digenea</taxon>
        <taxon>Strigeidida</taxon>
        <taxon>Schistosomatoidea</taxon>
        <taxon>Schistosomatidae</taxon>
        <taxon>Schistosoma</taxon>
    </lineage>
</organism>
<gene>
    <name evidence="2" type="ORF">DC041_0011365</name>
</gene>
<keyword evidence="3" id="KW-1185">Reference proteome</keyword>
<evidence type="ECO:0000256" key="1">
    <source>
        <dbReference type="SAM" id="Phobius"/>
    </source>
</evidence>
<protein>
    <submittedName>
        <fullName evidence="2">Uncharacterized protein</fullName>
    </submittedName>
</protein>
<accession>A0A430Q5T1</accession>
<dbReference type="Proteomes" id="UP000290809">
    <property type="component" value="Unassembled WGS sequence"/>
</dbReference>
<dbReference type="AlphaFoldDB" id="A0A430Q5T1"/>
<keyword evidence="1" id="KW-1133">Transmembrane helix</keyword>
<comment type="caution">
    <text evidence="2">The sequence shown here is derived from an EMBL/GenBank/DDBJ whole genome shotgun (WGS) entry which is preliminary data.</text>
</comment>
<keyword evidence="1" id="KW-0472">Membrane</keyword>
<feature type="transmembrane region" description="Helical" evidence="1">
    <location>
        <begin position="12"/>
        <end position="39"/>
    </location>
</feature>
<name>A0A430Q5T1_SCHBO</name>